<dbReference type="GO" id="GO:0005634">
    <property type="term" value="C:nucleus"/>
    <property type="evidence" value="ECO:0007669"/>
    <property type="project" value="TreeGrafter"/>
</dbReference>
<reference evidence="4" key="1">
    <citation type="journal article" date="2015" name="Nat. Genet.">
        <title>The pineapple genome and the evolution of CAM photosynthesis.</title>
        <authorList>
            <person name="Ming R."/>
            <person name="VanBuren R."/>
            <person name="Wai C.M."/>
            <person name="Tang H."/>
            <person name="Schatz M.C."/>
            <person name="Bowers J.E."/>
            <person name="Lyons E."/>
            <person name="Wang M.L."/>
            <person name="Chen J."/>
            <person name="Biggers E."/>
            <person name="Zhang J."/>
            <person name="Huang L."/>
            <person name="Zhang L."/>
            <person name="Miao W."/>
            <person name="Zhang J."/>
            <person name="Ye Z."/>
            <person name="Miao C."/>
            <person name="Lin Z."/>
            <person name="Wang H."/>
            <person name="Zhou H."/>
            <person name="Yim W.C."/>
            <person name="Priest H.D."/>
            <person name="Zheng C."/>
            <person name="Woodhouse M."/>
            <person name="Edger P.P."/>
            <person name="Guyot R."/>
            <person name="Guo H.B."/>
            <person name="Guo H."/>
            <person name="Zheng G."/>
            <person name="Singh R."/>
            <person name="Sharma A."/>
            <person name="Min X."/>
            <person name="Zheng Y."/>
            <person name="Lee H."/>
            <person name="Gurtowski J."/>
            <person name="Sedlazeck F.J."/>
            <person name="Harkess A."/>
            <person name="McKain M.R."/>
            <person name="Liao Z."/>
            <person name="Fang J."/>
            <person name="Liu J."/>
            <person name="Zhang X."/>
            <person name="Zhang Q."/>
            <person name="Hu W."/>
            <person name="Qin Y."/>
            <person name="Wang K."/>
            <person name="Chen L.Y."/>
            <person name="Shirley N."/>
            <person name="Lin Y.R."/>
            <person name="Liu L.Y."/>
            <person name="Hernandez A.G."/>
            <person name="Wright C.L."/>
            <person name="Bulone V."/>
            <person name="Tuskan G.A."/>
            <person name="Heath K."/>
            <person name="Zee F."/>
            <person name="Moore P.H."/>
            <person name="Sunkar R."/>
            <person name="Leebens-Mack J.H."/>
            <person name="Mockler T."/>
            <person name="Bennetzen J.L."/>
            <person name="Freeling M."/>
            <person name="Sankoff D."/>
            <person name="Paterson A.H."/>
            <person name="Zhu X."/>
            <person name="Yang X."/>
            <person name="Smith J.A."/>
            <person name="Cushman J.C."/>
            <person name="Paull R.E."/>
            <person name="Yu Q."/>
        </authorList>
    </citation>
    <scope>NUCLEOTIDE SEQUENCE [LARGE SCALE GENOMIC DNA]</scope>
    <source>
        <strain evidence="4">cv. F153</strain>
    </source>
</reference>
<evidence type="ECO:0000256" key="2">
    <source>
        <dbReference type="SAM" id="MobiDB-lite"/>
    </source>
</evidence>
<sequence length="287" mass="31548">MSSEGPNSNSLDVDPKSPDKSPNPRPKKRRTSKFSKPKSRNRPKPSLSSALVPFSAASMAAAAAPARKSDRKRKPREFPDAAGERSAAAALKPWTEADEVALLTGAAAFRARTGSVPRLPVMGEFFDSVKGSLSPHLNRDRVYYKLKRLKSKFLHTTADPRGGPHEHLVHDLCAEIWGAEAEEGGDDAPEGDGPAEASDWAEEEDADDGADAFPFLKEALGDYWRSNGCFLSGSSLRKGLKRADPSEAKVMDVKWRKQCEAELRLQMRQLEISKEIYALLIETMKRS</sequence>
<evidence type="ECO:0000313" key="7">
    <source>
        <dbReference type="RefSeq" id="XP_020083496.1"/>
    </source>
</evidence>
<dbReference type="RefSeq" id="XP_020083494.1">
    <property type="nucleotide sequence ID" value="XM_020227905.1"/>
</dbReference>
<dbReference type="Gramene" id="Aco001346.1.mrna1">
    <property type="protein sequence ID" value="Aco001346.1.mrna1.cds1"/>
    <property type="gene ID" value="Aco001346.1.path1"/>
</dbReference>
<feature type="compositionally biased region" description="Low complexity" evidence="2">
    <location>
        <begin position="53"/>
        <end position="66"/>
    </location>
</feature>
<dbReference type="OrthoDB" id="661680at2759"/>
<evidence type="ECO:0000256" key="1">
    <source>
        <dbReference type="ARBA" id="ARBA00010820"/>
    </source>
</evidence>
<dbReference type="RefSeq" id="XP_020083496.1">
    <property type="nucleotide sequence ID" value="XM_020227907.1"/>
</dbReference>
<feature type="domain" description="Glabrous enhancer-binding protein-like DBD" evidence="3">
    <location>
        <begin position="94"/>
        <end position="178"/>
    </location>
</feature>
<feature type="compositionally biased region" description="Basic residues" evidence="2">
    <location>
        <begin position="25"/>
        <end position="43"/>
    </location>
</feature>
<feature type="compositionally biased region" description="Polar residues" evidence="2">
    <location>
        <begin position="1"/>
        <end position="11"/>
    </location>
</feature>
<dbReference type="RefSeq" id="XP_020083495.1">
    <property type="nucleotide sequence ID" value="XM_020227906.1"/>
</dbReference>
<dbReference type="PANTHER" id="PTHR31662">
    <property type="entry name" value="BNAANNG10740D PROTEIN-RELATED"/>
    <property type="match status" value="1"/>
</dbReference>
<organism evidence="5">
    <name type="scientific">Ananas comosus</name>
    <name type="common">Pineapple</name>
    <name type="synonym">Ananas ananas</name>
    <dbReference type="NCBI Taxonomy" id="4615"/>
    <lineage>
        <taxon>Eukaryota</taxon>
        <taxon>Viridiplantae</taxon>
        <taxon>Streptophyta</taxon>
        <taxon>Embryophyta</taxon>
        <taxon>Tracheophyta</taxon>
        <taxon>Spermatophyta</taxon>
        <taxon>Magnoliopsida</taxon>
        <taxon>Liliopsida</taxon>
        <taxon>Poales</taxon>
        <taxon>Bromeliaceae</taxon>
        <taxon>Bromelioideae</taxon>
        <taxon>Ananas</taxon>
    </lineage>
</organism>
<evidence type="ECO:0000313" key="4">
    <source>
        <dbReference type="Proteomes" id="UP000515123"/>
    </source>
</evidence>
<dbReference type="Pfam" id="PF04504">
    <property type="entry name" value="GeBP-like_DBD"/>
    <property type="match status" value="1"/>
</dbReference>
<dbReference type="Proteomes" id="UP000515123">
    <property type="component" value="Linkage group 2"/>
</dbReference>
<dbReference type="PANTHER" id="PTHR31662:SF28">
    <property type="entry name" value="MYB_SANT-LIKE DOMAIN-CONTAINING PROTEIN"/>
    <property type="match status" value="1"/>
</dbReference>
<dbReference type="InterPro" id="IPR053932">
    <property type="entry name" value="GeBP-like_DBD"/>
</dbReference>
<evidence type="ECO:0000259" key="3">
    <source>
        <dbReference type="Pfam" id="PF04504"/>
    </source>
</evidence>
<comment type="similarity">
    <text evidence="1">Belongs to the GeBP family.</text>
</comment>
<dbReference type="InterPro" id="IPR007592">
    <property type="entry name" value="GEBP"/>
</dbReference>
<dbReference type="AlphaFoldDB" id="A0A6P5EJC4"/>
<dbReference type="GeneID" id="109706887"/>
<dbReference type="GO" id="GO:0006355">
    <property type="term" value="P:regulation of DNA-templated transcription"/>
    <property type="evidence" value="ECO:0007669"/>
    <property type="project" value="InterPro"/>
</dbReference>
<reference evidence="5 6" key="2">
    <citation type="submission" date="2025-04" db="UniProtKB">
        <authorList>
            <consortium name="RefSeq"/>
        </authorList>
    </citation>
    <scope>IDENTIFICATION</scope>
    <source>
        <tissue evidence="5 6">Leaf</tissue>
    </source>
</reference>
<feature type="region of interest" description="Disordered" evidence="2">
    <location>
        <begin position="1"/>
        <end position="94"/>
    </location>
</feature>
<keyword evidence="4" id="KW-1185">Reference proteome</keyword>
<proteinExistence type="inferred from homology"/>
<accession>A0A6P5EJC4</accession>
<gene>
    <name evidence="5 6 7" type="primary">LOC109706887</name>
</gene>
<feature type="region of interest" description="Disordered" evidence="2">
    <location>
        <begin position="182"/>
        <end position="204"/>
    </location>
</feature>
<protein>
    <submittedName>
        <fullName evidence="5 6">GLABROUS1 enhancer-binding protein-like 2</fullName>
    </submittedName>
</protein>
<name>A0A6P5EJC4_ANACO</name>
<evidence type="ECO:0000313" key="6">
    <source>
        <dbReference type="RefSeq" id="XP_020083495.1"/>
    </source>
</evidence>
<evidence type="ECO:0000313" key="5">
    <source>
        <dbReference type="RefSeq" id="XP_020083494.1"/>
    </source>
</evidence>